<evidence type="ECO:0000313" key="3">
    <source>
        <dbReference type="Proteomes" id="UP000679179"/>
    </source>
</evidence>
<dbReference type="EMBL" id="BOPZ01000010">
    <property type="protein sequence ID" value="GIM28874.1"/>
    <property type="molecule type" value="Genomic_DNA"/>
</dbReference>
<dbReference type="Pfam" id="PF13302">
    <property type="entry name" value="Acetyltransf_3"/>
    <property type="match status" value="1"/>
</dbReference>
<dbReference type="RefSeq" id="WP_212903589.1">
    <property type="nucleotide sequence ID" value="NZ_BOPZ01000010.1"/>
</dbReference>
<sequence length="186" mass="21970">MPLKNLLKGEKVKLTSINEEDISTFKKWYNDVYFLRFYDMVAAFPKSKDKLKEMINSTEQSNDSFIFAIRTIEDKAFIGVTGFENILWNNGTAIIYIGIGDEDYRGKGFAKEALNLTMEFGFEELNLHRIQLNVLEYNKDAIMLYERLGFKREGTYREFIHRDGKRYDMYLYGILRSEWSKLNNKS</sequence>
<dbReference type="Gene3D" id="3.40.630.30">
    <property type="match status" value="1"/>
</dbReference>
<gene>
    <name evidence="2" type="ORF">CPJCM30710_15400</name>
</gene>
<evidence type="ECO:0000259" key="1">
    <source>
        <dbReference type="PROSITE" id="PS51186"/>
    </source>
</evidence>
<organism evidence="2 3">
    <name type="scientific">Clostridium polyendosporum</name>
    <dbReference type="NCBI Taxonomy" id="69208"/>
    <lineage>
        <taxon>Bacteria</taxon>
        <taxon>Bacillati</taxon>
        <taxon>Bacillota</taxon>
        <taxon>Clostridia</taxon>
        <taxon>Eubacteriales</taxon>
        <taxon>Clostridiaceae</taxon>
        <taxon>Clostridium</taxon>
    </lineage>
</organism>
<dbReference type="PROSITE" id="PS51186">
    <property type="entry name" value="GNAT"/>
    <property type="match status" value="1"/>
</dbReference>
<dbReference type="PANTHER" id="PTHR43415">
    <property type="entry name" value="SPERMIDINE N(1)-ACETYLTRANSFERASE"/>
    <property type="match status" value="1"/>
</dbReference>
<dbReference type="GO" id="GO:0016747">
    <property type="term" value="F:acyltransferase activity, transferring groups other than amino-acyl groups"/>
    <property type="evidence" value="ECO:0007669"/>
    <property type="project" value="InterPro"/>
</dbReference>
<name>A0A919VE85_9CLOT</name>
<dbReference type="AlphaFoldDB" id="A0A919VE85"/>
<dbReference type="SUPFAM" id="SSF55729">
    <property type="entry name" value="Acyl-CoA N-acyltransferases (Nat)"/>
    <property type="match status" value="1"/>
</dbReference>
<proteinExistence type="predicted"/>
<keyword evidence="3" id="KW-1185">Reference proteome</keyword>
<dbReference type="PANTHER" id="PTHR43415:SF5">
    <property type="entry name" value="ACETYLTRANSFERASE"/>
    <property type="match status" value="1"/>
</dbReference>
<feature type="domain" description="N-acetyltransferase" evidence="1">
    <location>
        <begin position="12"/>
        <end position="174"/>
    </location>
</feature>
<protein>
    <submittedName>
        <fullName evidence="2">N-acetyltransferase</fullName>
    </submittedName>
</protein>
<evidence type="ECO:0000313" key="2">
    <source>
        <dbReference type="EMBL" id="GIM28874.1"/>
    </source>
</evidence>
<dbReference type="Proteomes" id="UP000679179">
    <property type="component" value="Unassembled WGS sequence"/>
</dbReference>
<comment type="caution">
    <text evidence="2">The sequence shown here is derived from an EMBL/GenBank/DDBJ whole genome shotgun (WGS) entry which is preliminary data.</text>
</comment>
<reference evidence="2" key="1">
    <citation type="submission" date="2021-03" db="EMBL/GenBank/DDBJ databases">
        <title>Taxonomic study of Clostridium polyendosporum from meadow-gley soil under rice.</title>
        <authorList>
            <person name="Kobayashi H."/>
            <person name="Tanizawa Y."/>
            <person name="Yagura M."/>
        </authorList>
    </citation>
    <scope>NUCLEOTIDE SEQUENCE</scope>
    <source>
        <strain evidence="2">JCM 30710</strain>
    </source>
</reference>
<dbReference type="InterPro" id="IPR000182">
    <property type="entry name" value="GNAT_dom"/>
</dbReference>
<dbReference type="InterPro" id="IPR016181">
    <property type="entry name" value="Acyl_CoA_acyltransferase"/>
</dbReference>
<accession>A0A919VE85</accession>